<dbReference type="SMART" id="SM00974">
    <property type="entry name" value="T5orf172"/>
    <property type="match status" value="1"/>
</dbReference>
<feature type="domain" description="Bacteriophage T5 Orf172 DNA-binding" evidence="2">
    <location>
        <begin position="17"/>
        <end position="91"/>
    </location>
</feature>
<dbReference type="EMBL" id="BNDW01000102">
    <property type="protein sequence ID" value="GHI26761.1"/>
    <property type="molecule type" value="Genomic_DNA"/>
</dbReference>
<dbReference type="InterPro" id="IPR018306">
    <property type="entry name" value="Phage_T5_Orf172_DNA-bd"/>
</dbReference>
<gene>
    <name evidence="3" type="ORF">Shyd_81320</name>
</gene>
<evidence type="ECO:0000313" key="4">
    <source>
        <dbReference type="Proteomes" id="UP001052739"/>
    </source>
</evidence>
<evidence type="ECO:0000313" key="3">
    <source>
        <dbReference type="EMBL" id="GHI26761.1"/>
    </source>
</evidence>
<comment type="caution">
    <text evidence="3">The sequence shown here is derived from an EMBL/GenBank/DDBJ whole genome shotgun (WGS) entry which is preliminary data.</text>
</comment>
<keyword evidence="4" id="KW-1185">Reference proteome</keyword>
<sequence>MINPATISGDVVYVLRLAGMDPVKIGTSRNLAGRVKALQTGVPARIEVLWVTPGGQPLESQLHAAFTAYRKHGEWFDLTQLGDPVDAVRRVVEAIHAGEPVSVPARVRRPLVPAQPVAPVSECFGARNRCECPQCDPPGTVYRREDVEEPSGRWIDDLFKRWADAVTEGEAPERPSREDRHSGPEWVGQYTWTGTRFVPSRTRSLDGDRGND</sequence>
<feature type="region of interest" description="Disordered" evidence="1">
    <location>
        <begin position="167"/>
        <end position="188"/>
    </location>
</feature>
<dbReference type="Proteomes" id="UP001052739">
    <property type="component" value="Unassembled WGS sequence"/>
</dbReference>
<evidence type="ECO:0000256" key="1">
    <source>
        <dbReference type="SAM" id="MobiDB-lite"/>
    </source>
</evidence>
<proteinExistence type="predicted"/>
<protein>
    <recommendedName>
        <fullName evidence="2">Bacteriophage T5 Orf172 DNA-binding domain-containing protein</fullName>
    </recommendedName>
</protein>
<reference evidence="3" key="1">
    <citation type="submission" date="2024-05" db="EMBL/GenBank/DDBJ databases">
        <title>Whole genome shotgun sequence of Streptomyces hydrogenans NBRC 13475.</title>
        <authorList>
            <person name="Komaki H."/>
            <person name="Tamura T."/>
        </authorList>
    </citation>
    <scope>NUCLEOTIDE SEQUENCE</scope>
    <source>
        <strain evidence="3">NBRC 13475</strain>
    </source>
</reference>
<organism evidence="3 4">
    <name type="scientific">Streptomyces hydrogenans</name>
    <dbReference type="NCBI Taxonomy" id="1873719"/>
    <lineage>
        <taxon>Bacteria</taxon>
        <taxon>Bacillati</taxon>
        <taxon>Actinomycetota</taxon>
        <taxon>Actinomycetes</taxon>
        <taxon>Kitasatosporales</taxon>
        <taxon>Streptomycetaceae</taxon>
        <taxon>Streptomyces</taxon>
    </lineage>
</organism>
<name>A0ABQ3PP04_9ACTN</name>
<accession>A0ABQ3PP04</accession>
<feature type="compositionally biased region" description="Basic and acidic residues" evidence="1">
    <location>
        <begin position="171"/>
        <end position="183"/>
    </location>
</feature>
<dbReference type="Pfam" id="PF13455">
    <property type="entry name" value="MUG113"/>
    <property type="match status" value="1"/>
</dbReference>
<evidence type="ECO:0000259" key="2">
    <source>
        <dbReference type="SMART" id="SM00974"/>
    </source>
</evidence>